<protein>
    <submittedName>
        <fullName evidence="4">AraC family transcriptional regulator</fullName>
    </submittedName>
</protein>
<dbReference type="SUPFAM" id="SSF46689">
    <property type="entry name" value="Homeodomain-like"/>
    <property type="match status" value="2"/>
</dbReference>
<dbReference type="Pfam" id="PF06719">
    <property type="entry name" value="AraC_N"/>
    <property type="match status" value="1"/>
</dbReference>
<keyword evidence="2" id="KW-0804">Transcription</keyword>
<evidence type="ECO:0000256" key="1">
    <source>
        <dbReference type="ARBA" id="ARBA00023015"/>
    </source>
</evidence>
<dbReference type="Pfam" id="PF12833">
    <property type="entry name" value="HTH_18"/>
    <property type="match status" value="1"/>
</dbReference>
<organism evidence="4 5">
    <name type="scientific">Aeromonas simiae</name>
    <dbReference type="NCBI Taxonomy" id="218936"/>
    <lineage>
        <taxon>Bacteria</taxon>
        <taxon>Pseudomonadati</taxon>
        <taxon>Pseudomonadota</taxon>
        <taxon>Gammaproteobacteria</taxon>
        <taxon>Aeromonadales</taxon>
        <taxon>Aeromonadaceae</taxon>
        <taxon>Aeromonas</taxon>
    </lineage>
</organism>
<gene>
    <name evidence="4" type="ORF">FE240_15335</name>
</gene>
<dbReference type="PROSITE" id="PS01124">
    <property type="entry name" value="HTH_ARAC_FAMILY_2"/>
    <property type="match status" value="1"/>
</dbReference>
<keyword evidence="1" id="KW-0805">Transcription regulation</keyword>
<proteinExistence type="predicted"/>
<sequence length="308" mass="34158">MNNKQPASATRQSTLAARLATLAPRHGITPAPVAGVHLIYTTEHHERIPVLYRPRMIVILQGHKVGYLAEHTFRYDPEHYLMMTLPLTCECECFASPAQPLVGLSIDIDIAALQALLLEMGDAAPVTVAEPERGVHSVPLSETMLCAVERLVEVFDQPLHARVLGPQIVREILFHALHEGGGPALLAMASRHSQVSQIARVLRVMEQRFTENLTVEDLAREANMSVSAFHHHFKAVTATSPLQYIKSLRLHKARLMMLHDGLKAGTAASRVGYESGSQFSREYKRFFGTPPSEQAARFREGQLRIVEG</sequence>
<name>A0A5J6WXL9_9GAMM</name>
<dbReference type="GO" id="GO:0043565">
    <property type="term" value="F:sequence-specific DNA binding"/>
    <property type="evidence" value="ECO:0007669"/>
    <property type="project" value="InterPro"/>
</dbReference>
<dbReference type="GO" id="GO:0003700">
    <property type="term" value="F:DNA-binding transcription factor activity"/>
    <property type="evidence" value="ECO:0007669"/>
    <property type="project" value="InterPro"/>
</dbReference>
<evidence type="ECO:0000313" key="5">
    <source>
        <dbReference type="Proteomes" id="UP000594034"/>
    </source>
</evidence>
<dbReference type="RefSeq" id="WP_193002187.1">
    <property type="nucleotide sequence ID" value="NZ_CP040449.1"/>
</dbReference>
<dbReference type="PANTHER" id="PTHR43436">
    <property type="entry name" value="ARAC-FAMILY TRANSCRIPTIONAL REGULATOR"/>
    <property type="match status" value="1"/>
</dbReference>
<dbReference type="SMART" id="SM00342">
    <property type="entry name" value="HTH_ARAC"/>
    <property type="match status" value="1"/>
</dbReference>
<dbReference type="InterPro" id="IPR009057">
    <property type="entry name" value="Homeodomain-like_sf"/>
</dbReference>
<dbReference type="AlphaFoldDB" id="A0A5J6WXL9"/>
<reference evidence="4 5" key="1">
    <citation type="submission" date="2019-05" db="EMBL/GenBank/DDBJ databases">
        <title>OXA-830, a novel chromosomally encoded expanded-spectrum class D beta-lactamase in Aeromonas simiae.</title>
        <authorList>
            <person name="Zhou W."/>
            <person name="Chen Q."/>
        </authorList>
    </citation>
    <scope>NUCLEOTIDE SEQUENCE [LARGE SCALE GENOMIC DNA]</scope>
    <source>
        <strain evidence="4 5">A6</strain>
    </source>
</reference>
<keyword evidence="5" id="KW-1185">Reference proteome</keyword>
<evidence type="ECO:0000256" key="2">
    <source>
        <dbReference type="ARBA" id="ARBA00023163"/>
    </source>
</evidence>
<dbReference type="Proteomes" id="UP000594034">
    <property type="component" value="Chromosome"/>
</dbReference>
<evidence type="ECO:0000259" key="3">
    <source>
        <dbReference type="PROSITE" id="PS01124"/>
    </source>
</evidence>
<accession>A0A5J6WXL9</accession>
<dbReference type="InterPro" id="IPR018060">
    <property type="entry name" value="HTH_AraC"/>
</dbReference>
<dbReference type="EMBL" id="CP040449">
    <property type="protein sequence ID" value="QFI55939.1"/>
    <property type="molecule type" value="Genomic_DNA"/>
</dbReference>
<dbReference type="InterPro" id="IPR009594">
    <property type="entry name" value="Tscrpt_reg_HTH_AraC_N"/>
</dbReference>
<evidence type="ECO:0000313" key="4">
    <source>
        <dbReference type="EMBL" id="QFI55939.1"/>
    </source>
</evidence>
<feature type="domain" description="HTH araC/xylS-type" evidence="3">
    <location>
        <begin position="199"/>
        <end position="297"/>
    </location>
</feature>
<dbReference type="KEGG" id="asim:FE240_15335"/>
<dbReference type="PANTHER" id="PTHR43436:SF2">
    <property type="entry name" value="ARAC_XYLS FAMILY TRANSCRIPTIONAL REGULATOR"/>
    <property type="match status" value="1"/>
</dbReference>
<dbReference type="Gene3D" id="1.10.10.60">
    <property type="entry name" value="Homeodomain-like"/>
    <property type="match status" value="1"/>
</dbReference>